<name>A0ABZ0PU98_9PSED</name>
<dbReference type="InterPro" id="IPR001509">
    <property type="entry name" value="Epimerase_deHydtase"/>
</dbReference>
<evidence type="ECO:0000259" key="1">
    <source>
        <dbReference type="Pfam" id="PF01370"/>
    </source>
</evidence>
<dbReference type="InterPro" id="IPR036291">
    <property type="entry name" value="NAD(P)-bd_dom_sf"/>
</dbReference>
<protein>
    <submittedName>
        <fullName evidence="2">NAD(P)-dependent oxidoreductase</fullName>
    </submittedName>
</protein>
<gene>
    <name evidence="2" type="ORF">SBP02_15870</name>
</gene>
<dbReference type="PANTHER" id="PTHR43245:SF24">
    <property type="entry name" value="DEHYDROGENASE"/>
    <property type="match status" value="1"/>
</dbReference>
<organism evidence="2 3">
    <name type="scientific">Pseudomonas benzenivorans</name>
    <dbReference type="NCBI Taxonomy" id="556533"/>
    <lineage>
        <taxon>Bacteria</taxon>
        <taxon>Pseudomonadati</taxon>
        <taxon>Pseudomonadota</taxon>
        <taxon>Gammaproteobacteria</taxon>
        <taxon>Pseudomonadales</taxon>
        <taxon>Pseudomonadaceae</taxon>
        <taxon>Pseudomonas</taxon>
    </lineage>
</organism>
<accession>A0ABZ0PU98</accession>
<dbReference type="PANTHER" id="PTHR43245">
    <property type="entry name" value="BIFUNCTIONAL POLYMYXIN RESISTANCE PROTEIN ARNA"/>
    <property type="match status" value="1"/>
</dbReference>
<sequence>MKILVTGASGFIGGRFARFALEQGLAVRVNGRRAEGVEHLVKRGAEFVQGDLGDAELARRLCHDVEAVVHCAGAVGVWGRYEDFHRANVQVTENIVEACLKQQVRRLVHLSSPSIYFDGRSHVAIREEQVPKRFFDHYGKTKYLAEQRVFGAQEFGLEVLALRPRSVTGAGDTSIFPRLINMQRKGRLAIIGNGLNKVDFTSVHNLNDALFAALLAAGPALGRAYNISNGAPVPLWDAVNYVLRGLGLPPVSRHLPYALAYGAAALNEGACRLLPGRPEPTLFRLGVAMMAKDFSLDIGRAREYLDYDPQVSLWTALDEFCQWWKAHHPG</sequence>
<dbReference type="InterPro" id="IPR050177">
    <property type="entry name" value="Lipid_A_modif_metabolic_enz"/>
</dbReference>
<feature type="domain" description="NAD-dependent epimerase/dehydratase" evidence="1">
    <location>
        <begin position="3"/>
        <end position="227"/>
    </location>
</feature>
<dbReference type="RefSeq" id="WP_318643148.1">
    <property type="nucleotide sequence ID" value="NZ_CP137892.1"/>
</dbReference>
<dbReference type="Pfam" id="PF01370">
    <property type="entry name" value="Epimerase"/>
    <property type="match status" value="1"/>
</dbReference>
<evidence type="ECO:0000313" key="3">
    <source>
        <dbReference type="Proteomes" id="UP001305928"/>
    </source>
</evidence>
<dbReference type="Proteomes" id="UP001305928">
    <property type="component" value="Chromosome"/>
</dbReference>
<dbReference type="SUPFAM" id="SSF51735">
    <property type="entry name" value="NAD(P)-binding Rossmann-fold domains"/>
    <property type="match status" value="1"/>
</dbReference>
<dbReference type="EMBL" id="CP137892">
    <property type="protein sequence ID" value="WPC04237.1"/>
    <property type="molecule type" value="Genomic_DNA"/>
</dbReference>
<reference evidence="2 3" key="1">
    <citation type="submission" date="2023-11" db="EMBL/GenBank/DDBJ databases">
        <title>Complete genome of Pseudomonas benzenivorans BA3361.</title>
        <authorList>
            <person name="Shin S.Y."/>
            <person name="Song J."/>
            <person name="Kang H."/>
        </authorList>
    </citation>
    <scope>NUCLEOTIDE SEQUENCE [LARGE SCALE GENOMIC DNA]</scope>
    <source>
        <strain evidence="2 3">HNIBRBA3361</strain>
    </source>
</reference>
<keyword evidence="3" id="KW-1185">Reference proteome</keyword>
<dbReference type="Gene3D" id="3.40.50.720">
    <property type="entry name" value="NAD(P)-binding Rossmann-like Domain"/>
    <property type="match status" value="1"/>
</dbReference>
<proteinExistence type="predicted"/>
<evidence type="ECO:0000313" key="2">
    <source>
        <dbReference type="EMBL" id="WPC04237.1"/>
    </source>
</evidence>